<name>A0A9X2H2N8_9HYPH</name>
<protein>
    <submittedName>
        <fullName evidence="2">Uncharacterized protein</fullName>
    </submittedName>
</protein>
<keyword evidence="3" id="KW-1185">Reference proteome</keyword>
<evidence type="ECO:0000256" key="1">
    <source>
        <dbReference type="SAM" id="MobiDB-lite"/>
    </source>
</evidence>
<organism evidence="2 3">
    <name type="scientific">Aurantimonas marianensis</name>
    <dbReference type="NCBI Taxonomy" id="2920428"/>
    <lineage>
        <taxon>Bacteria</taxon>
        <taxon>Pseudomonadati</taxon>
        <taxon>Pseudomonadota</taxon>
        <taxon>Alphaproteobacteria</taxon>
        <taxon>Hyphomicrobiales</taxon>
        <taxon>Aurantimonadaceae</taxon>
        <taxon>Aurantimonas</taxon>
    </lineage>
</organism>
<evidence type="ECO:0000313" key="2">
    <source>
        <dbReference type="EMBL" id="MCP3054142.1"/>
    </source>
</evidence>
<dbReference type="EMBL" id="JALHBS010000018">
    <property type="protein sequence ID" value="MCP3054142.1"/>
    <property type="molecule type" value="Genomic_DNA"/>
</dbReference>
<sequence length="107" mass="11732">MRHRENMLCKEVRMDNLRDSIKTMVEEARERMTAVSVNTLVAELAGRFCGEEAKKLMIARLIISECGAAGVPMTVSPGLVGGGPAILPPDRPPYRQGLPRSQERGVL</sequence>
<evidence type="ECO:0000313" key="3">
    <source>
        <dbReference type="Proteomes" id="UP001155220"/>
    </source>
</evidence>
<gene>
    <name evidence="2" type="ORF">MJ956_03135</name>
</gene>
<reference evidence="2" key="1">
    <citation type="submission" date="2022-03" db="EMBL/GenBank/DDBJ databases">
        <title>Aurantimonas Liuensis sp. Nov., isolated from the hadal seawater of the Mariana Trench.</title>
        <authorList>
            <person name="Liu R."/>
        </authorList>
    </citation>
    <scope>NUCLEOTIDE SEQUENCE</scope>
    <source>
        <strain evidence="2">LRZ36</strain>
    </source>
</reference>
<dbReference type="Proteomes" id="UP001155220">
    <property type="component" value="Unassembled WGS sequence"/>
</dbReference>
<feature type="region of interest" description="Disordered" evidence="1">
    <location>
        <begin position="80"/>
        <end position="107"/>
    </location>
</feature>
<dbReference type="AlphaFoldDB" id="A0A9X2H2N8"/>
<dbReference type="RefSeq" id="WP_253963024.1">
    <property type="nucleotide sequence ID" value="NZ_JALHBS010000018.1"/>
</dbReference>
<comment type="caution">
    <text evidence="2">The sequence shown here is derived from an EMBL/GenBank/DDBJ whole genome shotgun (WGS) entry which is preliminary data.</text>
</comment>
<accession>A0A9X2H2N8</accession>
<proteinExistence type="predicted"/>